<protein>
    <recommendedName>
        <fullName evidence="5">Acyltransferase</fullName>
    </recommendedName>
</protein>
<dbReference type="InterPro" id="IPR001451">
    <property type="entry name" value="Hexapep"/>
</dbReference>
<dbReference type="Pfam" id="PF00132">
    <property type="entry name" value="Hexapep"/>
    <property type="match status" value="1"/>
</dbReference>
<dbReference type="GO" id="GO:0016740">
    <property type="term" value="F:transferase activity"/>
    <property type="evidence" value="ECO:0007669"/>
    <property type="project" value="UniProtKB-KW"/>
</dbReference>
<evidence type="ECO:0008006" key="5">
    <source>
        <dbReference type="Google" id="ProtNLM"/>
    </source>
</evidence>
<evidence type="ECO:0000313" key="3">
    <source>
        <dbReference type="EMBL" id="MXP76206.1"/>
    </source>
</evidence>
<sequence>MIYRERASSDDLIAYYRRKGIRIGSNCTFHAPRTIKIDITQPFLIKIGNNVEITDYVSILCHDFAWSTFKTEKGEIIGSNGPVHIGNNVFIGEKSIIMKGVTVGNNVIIGAGSVVKHDIPDCTVVAGNPAKIIMTYDEFYTKRKKNMFWRRKCLRENILIVKASFLPKIYSEIFSTFL</sequence>
<dbReference type="SUPFAM" id="SSF51161">
    <property type="entry name" value="Trimeric LpxA-like enzymes"/>
    <property type="match status" value="1"/>
</dbReference>
<dbReference type="Proteomes" id="UP000460412">
    <property type="component" value="Unassembled WGS sequence"/>
</dbReference>
<accession>A0A7X3MGY0</accession>
<name>A0A7X3MGY0_9FIRM</name>
<dbReference type="InterPro" id="IPR011004">
    <property type="entry name" value="Trimer_LpxA-like_sf"/>
</dbReference>
<dbReference type="EMBL" id="WUQX01000001">
    <property type="protein sequence ID" value="MXP76206.1"/>
    <property type="molecule type" value="Genomic_DNA"/>
</dbReference>
<dbReference type="PANTHER" id="PTHR23416">
    <property type="entry name" value="SIALIC ACID SYNTHASE-RELATED"/>
    <property type="match status" value="1"/>
</dbReference>
<evidence type="ECO:0000256" key="1">
    <source>
        <dbReference type="ARBA" id="ARBA00022679"/>
    </source>
</evidence>
<dbReference type="CDD" id="cd04647">
    <property type="entry name" value="LbH_MAT_like"/>
    <property type="match status" value="1"/>
</dbReference>
<dbReference type="PROSITE" id="PS00101">
    <property type="entry name" value="HEXAPEP_TRANSFERASES"/>
    <property type="match status" value="1"/>
</dbReference>
<gene>
    <name evidence="3" type="ORF">GN277_12625</name>
</gene>
<dbReference type="InterPro" id="IPR018357">
    <property type="entry name" value="Hexapep_transf_CS"/>
</dbReference>
<keyword evidence="1" id="KW-0808">Transferase</keyword>
<dbReference type="InterPro" id="IPR051159">
    <property type="entry name" value="Hexapeptide_acetyltransf"/>
</dbReference>
<dbReference type="Gene3D" id="2.160.10.10">
    <property type="entry name" value="Hexapeptide repeat proteins"/>
    <property type="match status" value="1"/>
</dbReference>
<evidence type="ECO:0000256" key="2">
    <source>
        <dbReference type="ARBA" id="ARBA00022737"/>
    </source>
</evidence>
<organism evidence="3 4">
    <name type="scientific">Sporofaciens musculi</name>
    <dbReference type="NCBI Taxonomy" id="2681861"/>
    <lineage>
        <taxon>Bacteria</taxon>
        <taxon>Bacillati</taxon>
        <taxon>Bacillota</taxon>
        <taxon>Clostridia</taxon>
        <taxon>Lachnospirales</taxon>
        <taxon>Lachnospiraceae</taxon>
        <taxon>Sporofaciens</taxon>
    </lineage>
</organism>
<evidence type="ECO:0000313" key="4">
    <source>
        <dbReference type="Proteomes" id="UP000460412"/>
    </source>
</evidence>
<dbReference type="AlphaFoldDB" id="A0A7X3MGY0"/>
<keyword evidence="4" id="KW-1185">Reference proteome</keyword>
<comment type="caution">
    <text evidence="3">The sequence shown here is derived from an EMBL/GenBank/DDBJ whole genome shotgun (WGS) entry which is preliminary data.</text>
</comment>
<proteinExistence type="predicted"/>
<keyword evidence="2" id="KW-0677">Repeat</keyword>
<reference evidence="3 4" key="1">
    <citation type="submission" date="2019-12" db="EMBL/GenBank/DDBJ databases">
        <title>Sporaefaciens musculi gen. nov., sp. nov., a novel bacterium isolated from the caecum of an obese mouse.</title>
        <authorList>
            <person name="Rasmussen T.S."/>
            <person name="Streidl T."/>
            <person name="Hitch T.C.A."/>
            <person name="Wortmann E."/>
            <person name="Deptula P."/>
            <person name="Hansen M."/>
            <person name="Nielsen D.S."/>
            <person name="Clavel T."/>
            <person name="Vogensen F.K."/>
        </authorList>
    </citation>
    <scope>NUCLEOTIDE SEQUENCE [LARGE SCALE GENOMIC DNA]</scope>
    <source>
        <strain evidence="3 4">WCA-9-b2</strain>
    </source>
</reference>